<organism evidence="2 3">
    <name type="scientific">Niastella koreensis</name>
    <dbReference type="NCBI Taxonomy" id="354356"/>
    <lineage>
        <taxon>Bacteria</taxon>
        <taxon>Pseudomonadati</taxon>
        <taxon>Bacteroidota</taxon>
        <taxon>Chitinophagia</taxon>
        <taxon>Chitinophagales</taxon>
        <taxon>Chitinophagaceae</taxon>
        <taxon>Niastella</taxon>
    </lineage>
</organism>
<keyword evidence="1" id="KW-0812">Transmembrane</keyword>
<dbReference type="PANTHER" id="PTHR12697:SF5">
    <property type="entry name" value="DEOXYHYPUSINE HYDROXYLASE"/>
    <property type="match status" value="1"/>
</dbReference>
<evidence type="ECO:0000256" key="1">
    <source>
        <dbReference type="SAM" id="Phobius"/>
    </source>
</evidence>
<dbReference type="EMBL" id="LWBO01000019">
    <property type="protein sequence ID" value="OQP45479.1"/>
    <property type="molecule type" value="Genomic_DNA"/>
</dbReference>
<feature type="transmembrane region" description="Helical" evidence="1">
    <location>
        <begin position="20"/>
        <end position="38"/>
    </location>
</feature>
<evidence type="ECO:0008006" key="4">
    <source>
        <dbReference type="Google" id="ProtNLM"/>
    </source>
</evidence>
<keyword evidence="1" id="KW-1133">Transmembrane helix</keyword>
<dbReference type="RefSeq" id="WP_014217353.1">
    <property type="nucleotide sequence ID" value="NZ_LWBO01000019.1"/>
</dbReference>
<dbReference type="Proteomes" id="UP000192277">
    <property type="component" value="Unassembled WGS sequence"/>
</dbReference>
<protein>
    <recommendedName>
        <fullName evidence="4">PBS lyase HEAT domain protein repeat-containing protein</fullName>
    </recommendedName>
</protein>
<proteinExistence type="predicted"/>
<comment type="caution">
    <text evidence="2">The sequence shown here is derived from an EMBL/GenBank/DDBJ whole genome shotgun (WGS) entry which is preliminary data.</text>
</comment>
<evidence type="ECO:0000313" key="2">
    <source>
        <dbReference type="EMBL" id="OQP45479.1"/>
    </source>
</evidence>
<dbReference type="InterPro" id="IPR016024">
    <property type="entry name" value="ARM-type_fold"/>
</dbReference>
<dbReference type="Gene3D" id="1.25.10.10">
    <property type="entry name" value="Leucine-rich Repeat Variant"/>
    <property type="match status" value="3"/>
</dbReference>
<gene>
    <name evidence="2" type="ORF">A4D02_32995</name>
</gene>
<keyword evidence="1" id="KW-0472">Membrane</keyword>
<evidence type="ECO:0000313" key="3">
    <source>
        <dbReference type="Proteomes" id="UP000192277"/>
    </source>
</evidence>
<reference evidence="2 3" key="1">
    <citation type="submission" date="2016-04" db="EMBL/GenBank/DDBJ databases">
        <authorList>
            <person name="Chen L."/>
            <person name="Zhuang W."/>
            <person name="Wang G."/>
        </authorList>
    </citation>
    <scope>NUCLEOTIDE SEQUENCE [LARGE SCALE GENOMIC DNA]</scope>
    <source>
        <strain evidence="3">GR20</strain>
    </source>
</reference>
<name>A0ABX3NV37_9BACT</name>
<keyword evidence="3" id="KW-1185">Reference proteome</keyword>
<dbReference type="SUPFAM" id="SSF48371">
    <property type="entry name" value="ARM repeat"/>
    <property type="match status" value="1"/>
</dbReference>
<dbReference type="InterPro" id="IPR011989">
    <property type="entry name" value="ARM-like"/>
</dbReference>
<dbReference type="PANTHER" id="PTHR12697">
    <property type="entry name" value="PBS LYASE HEAT-LIKE PROTEIN"/>
    <property type="match status" value="1"/>
</dbReference>
<accession>A0ABX3NV37</accession>
<sequence length="1080" mass="120267">MNKSDNAEQMLLLSNQFRRFGSCIPMILFFIFTVTFHAKAQEKQIVKSYPSLVSDTIDYSLSRLIEFTKSKDERLRQFAIMRLAEQKDMSDEILSLIIGAFEDKSPKVQFQAIADLIRLGSPATKMLLRELSNKNVIGQYDYSSAALNGWRSVKITPADFAFTALRYARSTDVDALLNAYKTSPPIILQILKSVPIEPTDKLYEALAGKDVRLSVAIAGLFGKMGAESPDKVLPVLAAMVIQGNEEKRTAAATALSKIPGRGYIQLRNCLRFGNADVKAAVLQVYPLEADSASNILQQYLKNSTGDIQFVVLSRLGVTDSRYNYYDEDYPEHEGNPTVYSVFINNLSPLTIEEVIDALKSKAPLVRLAAITAASSIAQMRKEYSQRIVDALLTMLSDTDEKVKACTIREMAKLAEKNIVAGSPIALSVIFGQFNHPDKDQLEYLLAIAAKTKAAEPSENFIVELIELACTQRNSSDEIAVVFKSKPGWTDKGARIILDKYMDTALVRDQLFYLILSMGPGGSNYIELLQRFLSNEKEWKRTRAAIKLFGAGIRSDEVMAVLEKASRHFEGYAGWSGDAADSLAKADPNRLISIINDPTLSKRTRSALVYYPLSGIANENEKAADIILSLAVDNTESKGQEDAVWSTRSLKDHPEKTRRALEKAFSNGKTEVRYAVVYSWHDLNLKPGDFIDQVIKDTSPEVRKLVFELMDSMPVTDPRKLSITKKMLEDTDEYVREEALRFANKLGPGSIAIFESWLNSGRPLEYSFFDNIKSLAPFNKSTITSLQARKINASSETKALIDRTLEMTSDKTFVNVPDLYKQLADTNEIESRSAAETLIKLNENPWEHQGLIAYTIAEVQVEGKVKKFFGTALDMLHPPGMMLMSGSIPSLPSFPWPPPAGYRDILVPFNLFKQESVTTLGGIYNSITAALNSCDHNFEYGLFGGVPNGFALLARMEHVEEDGTPLPGKARWTTTGSSNSGLLSLFGDIWFEKPGYFRMIAFVVTDDLNWIPNPNSALPDVSGGSRFIPRELEKTVITNQQIIALVYTLERKDKGKFTVWSNGISSARVHLEKAGVWTRLK</sequence>